<accession>A0ABT3H1J4</accession>
<dbReference type="InterPro" id="IPR046867">
    <property type="entry name" value="AldOxase/xan_DH_MoCoBD2"/>
</dbReference>
<gene>
    <name evidence="2" type="ORF">OKW52_15710</name>
</gene>
<dbReference type="InterPro" id="IPR036856">
    <property type="entry name" value="Ald_Oxase/Xan_DH_a/b_sf"/>
</dbReference>
<proteinExistence type="predicted"/>
<feature type="domain" description="Aldehyde oxidase/xanthine dehydrogenase a/b hammerhead" evidence="1">
    <location>
        <begin position="38"/>
        <end position="142"/>
    </location>
</feature>
<comment type="caution">
    <text evidence="2">The sequence shown here is derived from an EMBL/GenBank/DDBJ whole genome shotgun (WGS) entry which is preliminary data.</text>
</comment>
<dbReference type="InterPro" id="IPR016208">
    <property type="entry name" value="Ald_Oxase/xanthine_DH-like"/>
</dbReference>
<dbReference type="PANTHER" id="PTHR11908">
    <property type="entry name" value="XANTHINE DEHYDROGENASE"/>
    <property type="match status" value="1"/>
</dbReference>
<sequence length="728" mass="77343">MSVEMKIDGPEQAQGDQTGAQAVLGHESDRPEGGLKVTGAAPYAAEPCPPGMAHGFLVRAPGLGKVRLTNLEVVQGMAGVLTILRDDRMIRNAAQGTSESAPVQGVDQADYVGQPIALVVAESFEQARHAALALRVETAGGALVVNPQDAVATDDDIDETAQGDLERAFASSVHRIDQTYSTPSLISAAMEPHAALAEWDGDRLVLRASLQMLKYSRTEIADCVGIAPEDVRVLAPYVGGGFGSKLGICAEAVAAALAARQLGRPVRVVQHRRQVFEMNTRRSETSQRIRLCSDENGQLTGIGHQALVSNLPGEDFAEPVLQATHFAYAAPNRLLRRAVVRLHRPAAGSVRAPGEAVGVTAFEIAMDELACAAGIDPVALRLRNIPRDDPESGLPFSSHRLAECLTDGSRRFGWSKRPTAPRQQREGDWWIGTGMAAAFRVNSLMEAEARVVLSAQGVRVETDMTDIGTGSYAILGQIAAERLGHPLSRTEVILGDTDLPPSSGSGGSFGAASTGTAVWLACEELRRVLAGRMGCDMADLTLKDGYALCDNRRRAIAELLDGTPVTGHGHVRPGAARDKVRQATTGAHFAEVAVSDVTGEVRVRRLAGTYAAGRILNPRTARSQCHGGMTWGIGMALTEALIHDRRDGHVVNRDFEAFHLPVNADVPALDVAFVEDRDDWLGPLRAKGLGELSICGAAAAVINAVHHACGVRVRDLPATPDRVLEGLV</sequence>
<evidence type="ECO:0000313" key="3">
    <source>
        <dbReference type="Proteomes" id="UP001208938"/>
    </source>
</evidence>
<protein>
    <submittedName>
        <fullName evidence="2">Xanthine dehydrogenase family protein molybdopterin-binding subunit</fullName>
    </submittedName>
</protein>
<dbReference type="EMBL" id="JAPDFL010000001">
    <property type="protein sequence ID" value="MCW1933664.1"/>
    <property type="molecule type" value="Genomic_DNA"/>
</dbReference>
<dbReference type="Pfam" id="PF20256">
    <property type="entry name" value="MoCoBD_2"/>
    <property type="match status" value="1"/>
</dbReference>
<dbReference type="Gene3D" id="3.30.365.10">
    <property type="entry name" value="Aldehyde oxidase/xanthine dehydrogenase, molybdopterin binding domain"/>
    <property type="match status" value="4"/>
</dbReference>
<dbReference type="PANTHER" id="PTHR11908:SF123">
    <property type="entry name" value="ALDEHYDE OXIDOREDUCTASE MOLYBDENUM-BINDING SUBUNIT PAOC"/>
    <property type="match status" value="1"/>
</dbReference>
<dbReference type="Pfam" id="PF02738">
    <property type="entry name" value="MoCoBD_1"/>
    <property type="match status" value="1"/>
</dbReference>
<dbReference type="InterPro" id="IPR008274">
    <property type="entry name" value="AldOxase/xan_DH_MoCoBD1"/>
</dbReference>
<reference evidence="2 3" key="1">
    <citation type="submission" date="2022-10" db="EMBL/GenBank/DDBJ databases">
        <title>Pararhodobacter sp. nov., isolated from marine algae.</title>
        <authorList>
            <person name="Choi B.J."/>
            <person name="Kim J.M."/>
            <person name="Lee J.K."/>
            <person name="Choi D.G."/>
            <person name="Jeon C.O."/>
        </authorList>
    </citation>
    <scope>NUCLEOTIDE SEQUENCE [LARGE SCALE GENOMIC DNA]</scope>
    <source>
        <strain evidence="2 3">ZQ420</strain>
    </source>
</reference>
<dbReference type="InterPro" id="IPR000674">
    <property type="entry name" value="Ald_Oxase/Xan_DH_a/b"/>
</dbReference>
<evidence type="ECO:0000313" key="2">
    <source>
        <dbReference type="EMBL" id="MCW1933664.1"/>
    </source>
</evidence>
<dbReference type="SMART" id="SM01008">
    <property type="entry name" value="Ald_Xan_dh_C"/>
    <property type="match status" value="1"/>
</dbReference>
<dbReference type="RefSeq" id="WP_264506545.1">
    <property type="nucleotide sequence ID" value="NZ_JAPDFL010000001.1"/>
</dbReference>
<name>A0ABT3H1J4_9RHOB</name>
<dbReference type="SUPFAM" id="SSF56003">
    <property type="entry name" value="Molybdenum cofactor-binding domain"/>
    <property type="match status" value="1"/>
</dbReference>
<dbReference type="Proteomes" id="UP001208938">
    <property type="component" value="Unassembled WGS sequence"/>
</dbReference>
<keyword evidence="3" id="KW-1185">Reference proteome</keyword>
<dbReference type="InterPro" id="IPR037165">
    <property type="entry name" value="AldOxase/xan_DH_Mopterin-bd_sf"/>
</dbReference>
<evidence type="ECO:0000259" key="1">
    <source>
        <dbReference type="SMART" id="SM01008"/>
    </source>
</evidence>
<dbReference type="SUPFAM" id="SSF54665">
    <property type="entry name" value="CO dehydrogenase molybdoprotein N-domain-like"/>
    <property type="match status" value="1"/>
</dbReference>
<organism evidence="2 3">
    <name type="scientific">Pararhodobacter zhoushanensis</name>
    <dbReference type="NCBI Taxonomy" id="2479545"/>
    <lineage>
        <taxon>Bacteria</taxon>
        <taxon>Pseudomonadati</taxon>
        <taxon>Pseudomonadota</taxon>
        <taxon>Alphaproteobacteria</taxon>
        <taxon>Rhodobacterales</taxon>
        <taxon>Paracoccaceae</taxon>
        <taxon>Pararhodobacter</taxon>
    </lineage>
</organism>
<dbReference type="Gene3D" id="3.90.1170.50">
    <property type="entry name" value="Aldehyde oxidase/xanthine dehydrogenase, a/b hammerhead"/>
    <property type="match status" value="1"/>
</dbReference>